<evidence type="ECO:0000313" key="3">
    <source>
        <dbReference type="Proteomes" id="UP000655225"/>
    </source>
</evidence>
<name>A0A835DF64_TETSI</name>
<dbReference type="EMBL" id="JABCRI010000011">
    <property type="protein sequence ID" value="KAF8398014.1"/>
    <property type="molecule type" value="Genomic_DNA"/>
</dbReference>
<organism evidence="2 3">
    <name type="scientific">Tetracentron sinense</name>
    <name type="common">Spur-leaf</name>
    <dbReference type="NCBI Taxonomy" id="13715"/>
    <lineage>
        <taxon>Eukaryota</taxon>
        <taxon>Viridiplantae</taxon>
        <taxon>Streptophyta</taxon>
        <taxon>Embryophyta</taxon>
        <taxon>Tracheophyta</taxon>
        <taxon>Spermatophyta</taxon>
        <taxon>Magnoliopsida</taxon>
        <taxon>Trochodendrales</taxon>
        <taxon>Trochodendraceae</taxon>
        <taxon>Tetracentron</taxon>
    </lineage>
</organism>
<dbReference type="Pfam" id="PF05678">
    <property type="entry name" value="VQ"/>
    <property type="match status" value="1"/>
</dbReference>
<gene>
    <name evidence="2" type="ORF">HHK36_016940</name>
</gene>
<dbReference type="PANTHER" id="PTHR33143">
    <property type="entry name" value="F16F4.1 PROTEIN-RELATED"/>
    <property type="match status" value="1"/>
</dbReference>
<comment type="caution">
    <text evidence="2">The sequence shown here is derived from an EMBL/GenBank/DDBJ whole genome shotgun (WGS) entry which is preliminary data.</text>
</comment>
<dbReference type="InterPro" id="IPR008889">
    <property type="entry name" value="VQ"/>
</dbReference>
<dbReference type="GO" id="GO:0005634">
    <property type="term" value="C:nucleus"/>
    <property type="evidence" value="ECO:0007669"/>
    <property type="project" value="TreeGrafter"/>
</dbReference>
<dbReference type="AlphaFoldDB" id="A0A835DF64"/>
<feature type="domain" description="VQ" evidence="1">
    <location>
        <begin position="173"/>
        <end position="197"/>
    </location>
</feature>
<dbReference type="PANTHER" id="PTHR33143:SF63">
    <property type="entry name" value="F16F4.1 PROTEIN"/>
    <property type="match status" value="1"/>
</dbReference>
<sequence>MLADYLGNLARDGHLFRLDVPSWLHIDKDRKQRALELVRIKFDIEPFAKKFILASFGHKYRDWKEKQRRENVIPGATSEQLLAACPADVIQGVTILSHQNLKLYPHIIVEKGEAIDTSLYMPSFDMNMKRVFPKRELQGPRPPPLKVDKNSSKIKKPLLNRNHRSPVVIYLRSPEIIHTRPQDFMNLVQRLTGKGSSVVSATSSFLLPSSSVVEYKADETNSKKEFVKGQEKDDSKVDLVILSPGLPSNPSPLSPSFFLPSPIKFTDWPWV</sequence>
<dbReference type="OrthoDB" id="1518325at2759"/>
<dbReference type="InterPro" id="IPR039607">
    <property type="entry name" value="VQ_8/17/18/20/21/25"/>
</dbReference>
<accession>A0A835DF64</accession>
<dbReference type="Proteomes" id="UP000655225">
    <property type="component" value="Unassembled WGS sequence"/>
</dbReference>
<evidence type="ECO:0000259" key="1">
    <source>
        <dbReference type="Pfam" id="PF05678"/>
    </source>
</evidence>
<evidence type="ECO:0000313" key="2">
    <source>
        <dbReference type="EMBL" id="KAF8398014.1"/>
    </source>
</evidence>
<reference evidence="2 3" key="1">
    <citation type="submission" date="2020-04" db="EMBL/GenBank/DDBJ databases">
        <title>Plant Genome Project.</title>
        <authorList>
            <person name="Zhang R.-G."/>
        </authorList>
    </citation>
    <scope>NUCLEOTIDE SEQUENCE [LARGE SCALE GENOMIC DNA]</scope>
    <source>
        <strain evidence="2">YNK0</strain>
        <tissue evidence="2">Leaf</tissue>
    </source>
</reference>
<protein>
    <recommendedName>
        <fullName evidence="1">VQ domain-containing protein</fullName>
    </recommendedName>
</protein>
<proteinExistence type="predicted"/>
<keyword evidence="3" id="KW-1185">Reference proteome</keyword>